<feature type="domain" description="DnaT DNA-binding" evidence="2">
    <location>
        <begin position="143"/>
        <end position="208"/>
    </location>
</feature>
<dbReference type="InterPro" id="IPR040480">
    <property type="entry name" value="DnaT_DNA_bind"/>
</dbReference>
<comment type="caution">
    <text evidence="3">The sequence shown here is derived from an EMBL/GenBank/DDBJ whole genome shotgun (WGS) entry which is preliminary data.</text>
</comment>
<dbReference type="Gene3D" id="1.10.8.1180">
    <property type="match status" value="3"/>
</dbReference>
<evidence type="ECO:0000259" key="2">
    <source>
        <dbReference type="Pfam" id="PF17948"/>
    </source>
</evidence>
<feature type="compositionally biased region" description="Low complexity" evidence="1">
    <location>
        <begin position="117"/>
        <end position="135"/>
    </location>
</feature>
<dbReference type="RefSeq" id="WP_148066998.1">
    <property type="nucleotide sequence ID" value="NZ_VRZA01000001.1"/>
</dbReference>
<evidence type="ECO:0000256" key="1">
    <source>
        <dbReference type="SAM" id="MobiDB-lite"/>
    </source>
</evidence>
<dbReference type="AlphaFoldDB" id="A0A5C9A6X8"/>
<proteinExistence type="predicted"/>
<evidence type="ECO:0000313" key="3">
    <source>
        <dbReference type="EMBL" id="TXS96733.1"/>
    </source>
</evidence>
<feature type="domain" description="DnaT DNA-binding" evidence="2">
    <location>
        <begin position="219"/>
        <end position="282"/>
    </location>
</feature>
<dbReference type="Proteomes" id="UP000321039">
    <property type="component" value="Unassembled WGS sequence"/>
</dbReference>
<reference evidence="3 4" key="1">
    <citation type="submission" date="2019-08" db="EMBL/GenBank/DDBJ databases">
        <title>Parahaliea maris sp. nov., isolated from the surface seawater.</title>
        <authorList>
            <person name="Liu Y."/>
        </authorList>
    </citation>
    <scope>NUCLEOTIDE SEQUENCE [LARGE SCALE GENOMIC DNA]</scope>
    <source>
        <strain evidence="3 4">HSLHS9</strain>
    </source>
</reference>
<organism evidence="3 4">
    <name type="scientific">Parahaliea maris</name>
    <dbReference type="NCBI Taxonomy" id="2716870"/>
    <lineage>
        <taxon>Bacteria</taxon>
        <taxon>Pseudomonadati</taxon>
        <taxon>Pseudomonadota</taxon>
        <taxon>Gammaproteobacteria</taxon>
        <taxon>Cellvibrionales</taxon>
        <taxon>Halieaceae</taxon>
        <taxon>Parahaliea</taxon>
    </lineage>
</organism>
<feature type="domain" description="DnaT DNA-binding" evidence="2">
    <location>
        <begin position="291"/>
        <end position="356"/>
    </location>
</feature>
<accession>A0A5C9A6X8</accession>
<feature type="region of interest" description="Disordered" evidence="1">
    <location>
        <begin position="352"/>
        <end position="391"/>
    </location>
</feature>
<gene>
    <name evidence="3" type="ORF">FV139_04510</name>
</gene>
<protein>
    <recommendedName>
        <fullName evidence="2">DnaT DNA-binding domain-containing protein</fullName>
    </recommendedName>
</protein>
<feature type="region of interest" description="Disordered" evidence="1">
    <location>
        <begin position="107"/>
        <end position="139"/>
    </location>
</feature>
<evidence type="ECO:0000313" key="4">
    <source>
        <dbReference type="Proteomes" id="UP000321039"/>
    </source>
</evidence>
<dbReference type="Pfam" id="PF17948">
    <property type="entry name" value="DnaT"/>
    <property type="match status" value="3"/>
</dbReference>
<keyword evidence="4" id="KW-1185">Reference proteome</keyword>
<name>A0A5C9A6X8_9GAMM</name>
<sequence length="391" mass="45038">MSDSSLVPEQQLVFSPGLAATIGLEEAILLQQLHALFQHRQPSHREGYAWLEVERGYLMRLLPFWEPPQLHRILRSLVDKGVLLVGSPPIHSAERLLFALNEPTRSAAQPGANRTEAAGPGPAFGGATTTAPGTPQRRSAATLSENWAPSEDLLQLLALNHNIPRQFAIDQLEDFIFYWRERGESHHAWENKFRQHVTGAWRRHQQHQAEAARAPDNRPLDRDWRPSEDALEIMTRGGVDPDFIEEAIPEFILYWRERGEPPKELNTKFIQHIRLQWARYNNVAQGGEPTPIRSDWQPDRDVYDILRLSHIDEQFARSLIPEFIVYWRDSGQAHTSWNSKFLQHVKYHWARQHQMQQAGHSHDRQQPGPHSTGRTRDRSLADDLSDTSWAN</sequence>
<dbReference type="EMBL" id="VRZA01000001">
    <property type="protein sequence ID" value="TXS96733.1"/>
    <property type="molecule type" value="Genomic_DNA"/>
</dbReference>